<dbReference type="GO" id="GO:0006508">
    <property type="term" value="P:proteolysis"/>
    <property type="evidence" value="ECO:0007669"/>
    <property type="project" value="UniProtKB-KW"/>
</dbReference>
<feature type="transmembrane region" description="Helical" evidence="9">
    <location>
        <begin position="97"/>
        <end position="115"/>
    </location>
</feature>
<comment type="catalytic activity">
    <reaction evidence="9">
        <text>Release of signal peptides from bacterial membrane prolipoproteins. Hydrolyzes -Xaa-Yaa-Zaa-|-(S,diacylglyceryl)Cys-, in which Xaa is hydrophobic (preferably Leu), and Yaa (Ala or Ser) and Zaa (Gly or Ala) have small, neutral side chains.</text>
        <dbReference type="EC" id="3.4.23.36"/>
    </reaction>
</comment>
<name>A0A2N5J0Z3_9BIFI</name>
<keyword evidence="2 9" id="KW-1003">Cell membrane</keyword>
<dbReference type="EC" id="3.4.23.36" evidence="9"/>
<dbReference type="NCBIfam" id="NF011353">
    <property type="entry name" value="PRK14771.1"/>
    <property type="match status" value="1"/>
</dbReference>
<evidence type="ECO:0000256" key="7">
    <source>
        <dbReference type="ARBA" id="ARBA00022989"/>
    </source>
</evidence>
<comment type="subcellular location">
    <subcellularLocation>
        <location evidence="9">Cell membrane</location>
        <topology evidence="9">Multi-pass membrane protein</topology>
    </subcellularLocation>
</comment>
<dbReference type="HAMAP" id="MF_00161">
    <property type="entry name" value="LspA"/>
    <property type="match status" value="1"/>
</dbReference>
<keyword evidence="8 9" id="KW-0472">Membrane</keyword>
<dbReference type="AlphaFoldDB" id="A0A2N5J0Z3"/>
<comment type="function">
    <text evidence="9">This protein specifically catalyzes the removal of signal peptides from prolipoproteins.</text>
</comment>
<evidence type="ECO:0000313" key="12">
    <source>
        <dbReference type="Proteomes" id="UP000234935"/>
    </source>
</evidence>
<reference evidence="11 12" key="1">
    <citation type="submission" date="2017-07" db="EMBL/GenBank/DDBJ databases">
        <title>Bifidobacterium novel species.</title>
        <authorList>
            <person name="Lugli G.A."/>
            <person name="Milani C."/>
            <person name="Duranti S."/>
            <person name="Mangifesta M."/>
        </authorList>
    </citation>
    <scope>NUCLEOTIDE SEQUENCE [LARGE SCALE GENOMIC DNA]</scope>
    <source>
        <strain evidence="12">Goo31D</strain>
    </source>
</reference>
<evidence type="ECO:0000256" key="9">
    <source>
        <dbReference type="HAMAP-Rule" id="MF_00161"/>
    </source>
</evidence>
<dbReference type="EMBL" id="NMYC01000001">
    <property type="protein sequence ID" value="PLS27886.1"/>
    <property type="molecule type" value="Genomic_DNA"/>
</dbReference>
<feature type="transmembrane region" description="Helical" evidence="9">
    <location>
        <begin position="135"/>
        <end position="160"/>
    </location>
</feature>
<sequence length="189" mass="20287">MTHQLNSERRRPRIRVAVFACIAIIAIVIDQLTKAIAQELLADGESVAVIPGLLRFTLVHNPGASLGMGSNMTWLIALLAIVACVVLLVLGLRTRSMAWTVFLALAFAGAFGNLIDRVAYADDFLNGKVVDFLDYGWSVGNVADVFLMVAGVGIVVLILCNVPFGGRRITEDTHSQGKDDSQGKDEGTC</sequence>
<dbReference type="GO" id="GO:0004190">
    <property type="term" value="F:aspartic-type endopeptidase activity"/>
    <property type="evidence" value="ECO:0007669"/>
    <property type="project" value="UniProtKB-UniRule"/>
</dbReference>
<feature type="active site" evidence="9">
    <location>
        <position position="144"/>
    </location>
</feature>
<protein>
    <recommendedName>
        <fullName evidence="9">Lipoprotein signal peptidase</fullName>
        <ecNumber evidence="9">3.4.23.36</ecNumber>
    </recommendedName>
    <alternativeName>
        <fullName evidence="9">Prolipoprotein signal peptidase</fullName>
    </alternativeName>
    <alternativeName>
        <fullName evidence="9">Signal peptidase II</fullName>
        <shortName evidence="9">SPase II</shortName>
    </alternativeName>
</protein>
<feature type="active site" evidence="9">
    <location>
        <position position="131"/>
    </location>
</feature>
<evidence type="ECO:0000256" key="6">
    <source>
        <dbReference type="ARBA" id="ARBA00022801"/>
    </source>
</evidence>
<dbReference type="InterPro" id="IPR001872">
    <property type="entry name" value="Peptidase_A8"/>
</dbReference>
<keyword evidence="6 9" id="KW-0378">Hydrolase</keyword>
<dbReference type="Proteomes" id="UP000234935">
    <property type="component" value="Unassembled WGS sequence"/>
</dbReference>
<comment type="similarity">
    <text evidence="1 9 10">Belongs to the peptidase A8 family.</text>
</comment>
<feature type="transmembrane region" description="Helical" evidence="9">
    <location>
        <begin position="72"/>
        <end position="90"/>
    </location>
</feature>
<dbReference type="UniPathway" id="UPA00665"/>
<feature type="transmembrane region" description="Helical" evidence="9">
    <location>
        <begin position="12"/>
        <end position="29"/>
    </location>
</feature>
<evidence type="ECO:0000256" key="8">
    <source>
        <dbReference type="ARBA" id="ARBA00023136"/>
    </source>
</evidence>
<evidence type="ECO:0000313" key="11">
    <source>
        <dbReference type="EMBL" id="PLS27886.1"/>
    </source>
</evidence>
<keyword evidence="3 9" id="KW-0645">Protease</keyword>
<evidence type="ECO:0000256" key="1">
    <source>
        <dbReference type="ARBA" id="ARBA00006139"/>
    </source>
</evidence>
<organism evidence="11 12">
    <name type="scientific">Bifidobacterium anseris</name>
    <dbReference type="NCBI Taxonomy" id="2020963"/>
    <lineage>
        <taxon>Bacteria</taxon>
        <taxon>Bacillati</taxon>
        <taxon>Actinomycetota</taxon>
        <taxon>Actinomycetes</taxon>
        <taxon>Bifidobacteriales</taxon>
        <taxon>Bifidobacteriaceae</taxon>
        <taxon>Bifidobacterium</taxon>
    </lineage>
</organism>
<gene>
    <name evidence="9" type="primary">lspA</name>
    <name evidence="11" type="ORF">CGZ88_0048</name>
</gene>
<dbReference type="PANTHER" id="PTHR33695">
    <property type="entry name" value="LIPOPROTEIN SIGNAL PEPTIDASE"/>
    <property type="match status" value="1"/>
</dbReference>
<keyword evidence="11" id="KW-0449">Lipoprotein</keyword>
<keyword evidence="12" id="KW-1185">Reference proteome</keyword>
<comment type="pathway">
    <text evidence="9">Protein modification; lipoprotein biosynthesis (signal peptide cleavage).</text>
</comment>
<accession>A0A2N5J0Z3</accession>
<evidence type="ECO:0000256" key="4">
    <source>
        <dbReference type="ARBA" id="ARBA00022692"/>
    </source>
</evidence>
<evidence type="ECO:0000256" key="2">
    <source>
        <dbReference type="ARBA" id="ARBA00022475"/>
    </source>
</evidence>
<proteinExistence type="inferred from homology"/>
<dbReference type="PRINTS" id="PR00781">
    <property type="entry name" value="LIPOSIGPTASE"/>
</dbReference>
<dbReference type="Pfam" id="PF01252">
    <property type="entry name" value="Peptidase_A8"/>
    <property type="match status" value="1"/>
</dbReference>
<evidence type="ECO:0000256" key="3">
    <source>
        <dbReference type="ARBA" id="ARBA00022670"/>
    </source>
</evidence>
<evidence type="ECO:0000256" key="5">
    <source>
        <dbReference type="ARBA" id="ARBA00022750"/>
    </source>
</evidence>
<dbReference type="PANTHER" id="PTHR33695:SF1">
    <property type="entry name" value="LIPOPROTEIN SIGNAL PEPTIDASE"/>
    <property type="match status" value="1"/>
</dbReference>
<keyword evidence="4 9" id="KW-0812">Transmembrane</keyword>
<keyword evidence="5 9" id="KW-0064">Aspartyl protease</keyword>
<comment type="caution">
    <text evidence="11">The sequence shown here is derived from an EMBL/GenBank/DDBJ whole genome shotgun (WGS) entry which is preliminary data.</text>
</comment>
<keyword evidence="7 9" id="KW-1133">Transmembrane helix</keyword>
<evidence type="ECO:0000256" key="10">
    <source>
        <dbReference type="RuleBase" id="RU004181"/>
    </source>
</evidence>
<dbReference type="GO" id="GO:0005886">
    <property type="term" value="C:plasma membrane"/>
    <property type="evidence" value="ECO:0007669"/>
    <property type="project" value="UniProtKB-SubCell"/>
</dbReference>